<reference evidence="1 2" key="1">
    <citation type="journal article" date="2011" name="Proc. Natl. Acad. Sci. U.S.A.">
        <title>Evolutionary erosion of yeast sex chromosomes by mating-type switching accidents.</title>
        <authorList>
            <person name="Gordon J.L."/>
            <person name="Armisen D."/>
            <person name="Proux-Wera E."/>
            <person name="Oheigeartaigh S.S."/>
            <person name="Byrne K.P."/>
            <person name="Wolfe K.H."/>
        </authorList>
    </citation>
    <scope>NUCLEOTIDE SEQUENCE [LARGE SCALE GENOMIC DNA]</scope>
    <source>
        <strain evidence="2">ATCC 34711 / CBS 6284 / DSM 70876 / NBRC 10599 / NRRL Y-10934 / UCD 77-7</strain>
    </source>
</reference>
<dbReference type="KEGG" id="tbl:TBLA_0G01140"/>
<protein>
    <submittedName>
        <fullName evidence="1">Uncharacterized protein</fullName>
    </submittedName>
</protein>
<proteinExistence type="predicted"/>
<accession>I2H6Q8</accession>
<dbReference type="RefSeq" id="XP_004181579.1">
    <property type="nucleotide sequence ID" value="XM_004181531.1"/>
</dbReference>
<gene>
    <name evidence="1" type="primary">TBLA0G01140</name>
    <name evidence="1" type="ORF">TBLA_0G01140</name>
</gene>
<evidence type="ECO:0000313" key="1">
    <source>
        <dbReference type="EMBL" id="CCH62060.1"/>
    </source>
</evidence>
<organism evidence="1 2">
    <name type="scientific">Henningerozyma blattae (strain ATCC 34711 / CBS 6284 / DSM 70876 / NBRC 10599 / NRRL Y-10934 / UCD 77-7)</name>
    <name type="common">Yeast</name>
    <name type="synonym">Tetrapisispora blattae</name>
    <dbReference type="NCBI Taxonomy" id="1071380"/>
    <lineage>
        <taxon>Eukaryota</taxon>
        <taxon>Fungi</taxon>
        <taxon>Dikarya</taxon>
        <taxon>Ascomycota</taxon>
        <taxon>Saccharomycotina</taxon>
        <taxon>Saccharomycetes</taxon>
        <taxon>Saccharomycetales</taxon>
        <taxon>Saccharomycetaceae</taxon>
        <taxon>Henningerozyma</taxon>
    </lineage>
</organism>
<dbReference type="EMBL" id="HE806322">
    <property type="protein sequence ID" value="CCH62060.1"/>
    <property type="molecule type" value="Genomic_DNA"/>
</dbReference>
<sequence>MASIERSLGAERSVVQDTIRNFNLRNEKLKQLYSNDNHQLESPNCIGLNWLTSHYNDHRNINHIDGDLLIPEDIPISPIINEKNDTIDIKNSLIQQIDNIQMRLANVISLCAINNKHKLTEDIRDTYPKSKEKFQKTEKQILLKAPSINTLLLVDEFPYLSKEGDSEYIFLNRNLSHLSPDLSMYQHHSGIIENRQTEDNSYLQEELKCINSNHISSPEKITENLIIQKQIPNHVFKIKSPNVQFLTPNIKSPTNFTGKGLGYESNNEIFDISSITSSGSCSNSRLDSEVNEQSSYLQEHIPGNNYDKAIFSLTEVNLNKKVEELAEETKAKNRNLFYKTNIDVIQVANNFDDNKILHGNTTLSDRNLKTIEAQEESRNNEENKDEHLEKIIRSKYFEQNKYTDKYLEQMKLINEEILDFHNGNQRLISLHPEGNTATEFHANKGLHIVHNGSNSSVHSTNIENDDSQILNSIIKSSKIKKEVEEMYVKIVSELKNKVELDNSIVTEESIPSNKQNWFSSKLSKHSMGYLRWKSKSNRDDYYAQHFKSKLIQRALNEDVNISDPSLITTQKIKYGLKDIILELLEKKMGCYNGTENIENRINWHSKYIDEDKLFLKDYIKNQWPEYFGDLL</sequence>
<dbReference type="InParanoid" id="I2H6Q8"/>
<name>I2H6Q8_HENB6</name>
<dbReference type="AlphaFoldDB" id="I2H6Q8"/>
<dbReference type="Proteomes" id="UP000002866">
    <property type="component" value="Chromosome 7"/>
</dbReference>
<dbReference type="HOGENOM" id="CLU_433595_0_0_1"/>
<keyword evidence="2" id="KW-1185">Reference proteome</keyword>
<dbReference type="GeneID" id="14497192"/>
<evidence type="ECO:0000313" key="2">
    <source>
        <dbReference type="Proteomes" id="UP000002866"/>
    </source>
</evidence>